<evidence type="ECO:0000313" key="7">
    <source>
        <dbReference type="EMBL" id="MBE3637026.1"/>
    </source>
</evidence>
<dbReference type="GO" id="GO:0007165">
    <property type="term" value="P:signal transduction"/>
    <property type="evidence" value="ECO:0007669"/>
    <property type="project" value="TreeGrafter"/>
</dbReference>
<comment type="similarity">
    <text evidence="5 6">Belongs to the autoinducer synthase family.</text>
</comment>
<protein>
    <recommendedName>
        <fullName evidence="6">Acyl-homoserine-lactone synthase</fullName>
        <ecNumber evidence="6">2.3.1.184</ecNumber>
    </recommendedName>
    <alternativeName>
        <fullName evidence="6">Autoinducer synthesis protein</fullName>
    </alternativeName>
</protein>
<keyword evidence="4 5" id="KW-0071">Autoinducer synthesis</keyword>
<comment type="catalytic activity">
    <reaction evidence="6">
        <text>a fatty acyl-[ACP] + S-adenosyl-L-methionine = an N-acyl-L-homoserine lactone + S-methyl-5'-thioadenosine + holo-[ACP] + H(+)</text>
        <dbReference type="Rhea" id="RHEA:10096"/>
        <dbReference type="Rhea" id="RHEA-COMP:9685"/>
        <dbReference type="Rhea" id="RHEA-COMP:14125"/>
        <dbReference type="ChEBI" id="CHEBI:15378"/>
        <dbReference type="ChEBI" id="CHEBI:17509"/>
        <dbReference type="ChEBI" id="CHEBI:55474"/>
        <dbReference type="ChEBI" id="CHEBI:59789"/>
        <dbReference type="ChEBI" id="CHEBI:64479"/>
        <dbReference type="ChEBI" id="CHEBI:138651"/>
        <dbReference type="EC" id="2.3.1.184"/>
    </reaction>
</comment>
<dbReference type="EC" id="2.3.1.184" evidence="6"/>
<dbReference type="SUPFAM" id="SSF55729">
    <property type="entry name" value="Acyl-CoA N-acyltransferases (Nat)"/>
    <property type="match status" value="1"/>
</dbReference>
<dbReference type="EMBL" id="JACVXA010000005">
    <property type="protein sequence ID" value="MBE3637026.1"/>
    <property type="molecule type" value="Genomic_DNA"/>
</dbReference>
<dbReference type="AlphaFoldDB" id="A0A8J6YWF1"/>
<keyword evidence="1 5" id="KW-0673">Quorum sensing</keyword>
<evidence type="ECO:0000313" key="8">
    <source>
        <dbReference type="Proteomes" id="UP000609121"/>
    </source>
</evidence>
<evidence type="ECO:0000256" key="6">
    <source>
        <dbReference type="RuleBase" id="RU361135"/>
    </source>
</evidence>
<dbReference type="PANTHER" id="PTHR39322">
    <property type="entry name" value="ACYL-HOMOSERINE-LACTONE SYNTHASE"/>
    <property type="match status" value="1"/>
</dbReference>
<gene>
    <name evidence="7" type="ORF">ICN82_02255</name>
</gene>
<keyword evidence="2 6" id="KW-0808">Transferase</keyword>
<comment type="caution">
    <text evidence="7">The sequence shown here is derived from an EMBL/GenBank/DDBJ whole genome shotgun (WGS) entry which is preliminary data.</text>
</comment>
<evidence type="ECO:0000256" key="3">
    <source>
        <dbReference type="ARBA" id="ARBA00022691"/>
    </source>
</evidence>
<evidence type="ECO:0000256" key="5">
    <source>
        <dbReference type="PROSITE-ProRule" id="PRU00533"/>
    </source>
</evidence>
<organism evidence="7 8">
    <name type="scientific">Mangrovicoccus algicola</name>
    <dbReference type="NCBI Taxonomy" id="2771008"/>
    <lineage>
        <taxon>Bacteria</taxon>
        <taxon>Pseudomonadati</taxon>
        <taxon>Pseudomonadota</taxon>
        <taxon>Alphaproteobacteria</taxon>
        <taxon>Rhodobacterales</taxon>
        <taxon>Paracoccaceae</taxon>
        <taxon>Mangrovicoccus</taxon>
    </lineage>
</organism>
<dbReference type="GO" id="GO:0009372">
    <property type="term" value="P:quorum sensing"/>
    <property type="evidence" value="ECO:0007669"/>
    <property type="project" value="UniProtKB-UniRule"/>
</dbReference>
<dbReference type="Proteomes" id="UP000609121">
    <property type="component" value="Unassembled WGS sequence"/>
</dbReference>
<dbReference type="PROSITE" id="PS51187">
    <property type="entry name" value="AUTOINDUCER_SYNTH_2"/>
    <property type="match status" value="1"/>
</dbReference>
<name>A0A8J6YWF1_9RHOB</name>
<dbReference type="GO" id="GO:0061579">
    <property type="term" value="F:N-acyl homoserine lactone synthase activity"/>
    <property type="evidence" value="ECO:0007669"/>
    <property type="project" value="UniProtKB-UniRule"/>
</dbReference>
<dbReference type="PANTHER" id="PTHR39322:SF1">
    <property type="entry name" value="ISOVALERYL-HOMOSERINE LACTONE SYNTHASE"/>
    <property type="match status" value="1"/>
</dbReference>
<dbReference type="PRINTS" id="PR01549">
    <property type="entry name" value="AUTOINDCRSYN"/>
</dbReference>
<reference evidence="7" key="1">
    <citation type="submission" date="2020-09" db="EMBL/GenBank/DDBJ databases">
        <title>A novel bacterium of genus Mangrovicoccus, isolated from South China Sea.</title>
        <authorList>
            <person name="Huang H."/>
            <person name="Mo K."/>
            <person name="Hu Y."/>
        </authorList>
    </citation>
    <scope>NUCLEOTIDE SEQUENCE</scope>
    <source>
        <strain evidence="7">HB182678</strain>
    </source>
</reference>
<evidence type="ECO:0000256" key="4">
    <source>
        <dbReference type="ARBA" id="ARBA00022929"/>
    </source>
</evidence>
<evidence type="ECO:0000256" key="2">
    <source>
        <dbReference type="ARBA" id="ARBA00022679"/>
    </source>
</evidence>
<dbReference type="Pfam" id="PF00765">
    <property type="entry name" value="Autoind_synth"/>
    <property type="match status" value="1"/>
</dbReference>
<dbReference type="Gene3D" id="3.40.630.30">
    <property type="match status" value="1"/>
</dbReference>
<proteinExistence type="inferred from homology"/>
<accession>A0A8J6YWF1</accession>
<sequence length="206" mass="22469">MTRILDHHAFSARPALSRRIFGDRAAQFVTRHGWPLDLSGEGQETDQFDAPGTEYLIAEEAGVPLASLRLRRARLGSLTEAAFPALWDRHADRLAGLSEVTRFCAAPGADAPARRAAVAELLLGLCRHGGASGQALVFGIVYPGVARAIRHAGWDHHRLDRFETDGRETWLCLWACTAETEWRLGEGAARLAERAAVARQQAARAA</sequence>
<dbReference type="InterPro" id="IPR001690">
    <property type="entry name" value="Autoind_synthase"/>
</dbReference>
<keyword evidence="8" id="KW-1185">Reference proteome</keyword>
<evidence type="ECO:0000256" key="1">
    <source>
        <dbReference type="ARBA" id="ARBA00022654"/>
    </source>
</evidence>
<dbReference type="InterPro" id="IPR016181">
    <property type="entry name" value="Acyl_CoA_acyltransferase"/>
</dbReference>
<keyword evidence="3 6" id="KW-0949">S-adenosyl-L-methionine</keyword>
<dbReference type="RefSeq" id="WP_193179217.1">
    <property type="nucleotide sequence ID" value="NZ_JACVXA010000005.1"/>
</dbReference>